<evidence type="ECO:0000313" key="10">
    <source>
        <dbReference type="EMBL" id="MFC5427896.1"/>
    </source>
</evidence>
<feature type="domain" description="NADH:quinone oxidoreductase/Mrp antiporter transmembrane" evidence="9">
    <location>
        <begin position="140"/>
        <end position="430"/>
    </location>
</feature>
<evidence type="ECO:0000256" key="3">
    <source>
        <dbReference type="ARBA" id="ARBA00022692"/>
    </source>
</evidence>
<keyword evidence="4 8" id="KW-1133">Transmembrane helix</keyword>
<dbReference type="InterPro" id="IPR001750">
    <property type="entry name" value="ND/Mrp_TM"/>
</dbReference>
<sequence length="498" mass="52814">MSNAWSVACSFAGCNAWILPAVLALPLVASATLALAGAHRTAPVLNAGFSLATFAATLLLAQNTVAHGPAFAFGQLFYVDPLNVFLAALTAFVGWTTAVFSKPYMRTERDRGRMSAGRTRLYHAMYQLFVFAMLLALLTNNMGVLWVSMEAATLATVLLVSVYRTAASIEAAWKYFILCGVGIAQALFGTILLYLAASRGLGGSDALLWTSLNAAKASLDPVIVSLAFVFLLIGYGTKVGLVPMHNWLPDAHAEGPTPISAVLSGLLLNVALYAVLRCKVLADGALQNGLPGRLLVGFGLLSVLVATFSLLRQKDVKRLFSFSSIEHMGLMSFAFGLGGPVATFAGLLHMTTHSLIKSAIFFTVGHAAQKTGTQSIDGIRGLVRVSPLVGWGMILGALAILGMPPFGVFASEFLILTTAIHALPWAVPLLLLALAVAFAIIFRHVQGMAFGEPTARRLDHRPALLPVFIHLAIGLMLGLYIPPWLAAWYHAAAAMIAG</sequence>
<dbReference type="EMBL" id="JBHSMP010000007">
    <property type="protein sequence ID" value="MFC5427896.1"/>
    <property type="molecule type" value="Genomic_DNA"/>
</dbReference>
<comment type="subcellular location">
    <subcellularLocation>
        <location evidence="1">Cell membrane</location>
        <topology evidence="1">Multi-pass membrane protein</topology>
    </subcellularLocation>
    <subcellularLocation>
        <location evidence="7">Membrane</location>
        <topology evidence="7">Multi-pass membrane protein</topology>
    </subcellularLocation>
</comment>
<feature type="transmembrane region" description="Helical" evidence="8">
    <location>
        <begin position="463"/>
        <end position="481"/>
    </location>
</feature>
<dbReference type="PANTHER" id="PTHR42682">
    <property type="entry name" value="HYDROGENASE-4 COMPONENT F"/>
    <property type="match status" value="1"/>
</dbReference>
<evidence type="ECO:0000256" key="1">
    <source>
        <dbReference type="ARBA" id="ARBA00004651"/>
    </source>
</evidence>
<dbReference type="NCBIfam" id="NF005045">
    <property type="entry name" value="PRK06458.1-5"/>
    <property type="match status" value="1"/>
</dbReference>
<keyword evidence="3 7" id="KW-0812">Transmembrane</keyword>
<dbReference type="PANTHER" id="PTHR42682:SF5">
    <property type="entry name" value="HYDROGENASE-4 COMPONENT F"/>
    <property type="match status" value="1"/>
</dbReference>
<feature type="transmembrane region" description="Helical" evidence="8">
    <location>
        <begin position="257"/>
        <end position="274"/>
    </location>
</feature>
<proteinExistence type="predicted"/>
<evidence type="ECO:0000313" key="11">
    <source>
        <dbReference type="Proteomes" id="UP001596103"/>
    </source>
</evidence>
<dbReference type="InterPro" id="IPR052175">
    <property type="entry name" value="ComplexI-like_HydComp"/>
</dbReference>
<dbReference type="PRINTS" id="PR01437">
    <property type="entry name" value="NUOXDRDTASE4"/>
</dbReference>
<feature type="transmembrane region" description="Helical" evidence="8">
    <location>
        <begin position="44"/>
        <end position="62"/>
    </location>
</feature>
<dbReference type="RefSeq" id="WP_377709516.1">
    <property type="nucleotide sequence ID" value="NZ_JBHSMP010000007.1"/>
</dbReference>
<evidence type="ECO:0000256" key="8">
    <source>
        <dbReference type="SAM" id="Phobius"/>
    </source>
</evidence>
<name>A0ABW0J4D5_9BURK</name>
<feature type="transmembrane region" description="Helical" evidence="8">
    <location>
        <begin position="422"/>
        <end position="442"/>
    </location>
</feature>
<reference evidence="11" key="1">
    <citation type="journal article" date="2019" name="Int. J. Syst. Evol. Microbiol.">
        <title>The Global Catalogue of Microorganisms (GCM) 10K type strain sequencing project: providing services to taxonomists for standard genome sequencing and annotation.</title>
        <authorList>
            <consortium name="The Broad Institute Genomics Platform"/>
            <consortium name="The Broad Institute Genome Sequencing Center for Infectious Disease"/>
            <person name="Wu L."/>
            <person name="Ma J."/>
        </authorList>
    </citation>
    <scope>NUCLEOTIDE SEQUENCE [LARGE SCALE GENOMIC DNA]</scope>
    <source>
        <strain evidence="11">CCUG 56042</strain>
    </source>
</reference>
<keyword evidence="11" id="KW-1185">Reference proteome</keyword>
<protein>
    <submittedName>
        <fullName evidence="10">Hydrogenase 4 subunit F</fullName>
    </submittedName>
</protein>
<dbReference type="Pfam" id="PF00361">
    <property type="entry name" value="Proton_antipo_M"/>
    <property type="match status" value="1"/>
</dbReference>
<evidence type="ECO:0000256" key="6">
    <source>
        <dbReference type="ARBA" id="ARBA00023136"/>
    </source>
</evidence>
<evidence type="ECO:0000256" key="4">
    <source>
        <dbReference type="ARBA" id="ARBA00022989"/>
    </source>
</evidence>
<dbReference type="InterPro" id="IPR003918">
    <property type="entry name" value="NADH_UbQ_OxRdtase"/>
</dbReference>
<feature type="transmembrane region" description="Helical" evidence="8">
    <location>
        <begin position="16"/>
        <end position="37"/>
    </location>
</feature>
<dbReference type="Proteomes" id="UP001596103">
    <property type="component" value="Unassembled WGS sequence"/>
</dbReference>
<evidence type="ECO:0000256" key="7">
    <source>
        <dbReference type="RuleBase" id="RU000320"/>
    </source>
</evidence>
<keyword evidence="2" id="KW-1003">Cell membrane</keyword>
<accession>A0ABW0J4D5</accession>
<feature type="transmembrane region" description="Helical" evidence="8">
    <location>
        <begin position="388"/>
        <end position="410"/>
    </location>
</feature>
<feature type="transmembrane region" description="Helical" evidence="8">
    <location>
        <begin position="175"/>
        <end position="197"/>
    </location>
</feature>
<comment type="caution">
    <text evidence="10">The sequence shown here is derived from an EMBL/GenBank/DDBJ whole genome shotgun (WGS) entry which is preliminary data.</text>
</comment>
<feature type="transmembrane region" description="Helical" evidence="8">
    <location>
        <begin position="82"/>
        <end position="100"/>
    </location>
</feature>
<feature type="transmembrane region" description="Helical" evidence="8">
    <location>
        <begin position="217"/>
        <end position="236"/>
    </location>
</feature>
<evidence type="ECO:0000256" key="5">
    <source>
        <dbReference type="ARBA" id="ARBA00023002"/>
    </source>
</evidence>
<organism evidence="10 11">
    <name type="scientific">Paraburkholderia denitrificans</name>
    <dbReference type="NCBI Taxonomy" id="694025"/>
    <lineage>
        <taxon>Bacteria</taxon>
        <taxon>Pseudomonadati</taxon>
        <taxon>Pseudomonadota</taxon>
        <taxon>Betaproteobacteria</taxon>
        <taxon>Burkholderiales</taxon>
        <taxon>Burkholderiaceae</taxon>
        <taxon>Paraburkholderia</taxon>
    </lineage>
</organism>
<dbReference type="NCBIfam" id="NF005043">
    <property type="entry name" value="PRK06458.1-3"/>
    <property type="match status" value="1"/>
</dbReference>
<evidence type="ECO:0000256" key="2">
    <source>
        <dbReference type="ARBA" id="ARBA00022475"/>
    </source>
</evidence>
<feature type="transmembrane region" description="Helical" evidence="8">
    <location>
        <begin position="294"/>
        <end position="311"/>
    </location>
</feature>
<keyword evidence="6 8" id="KW-0472">Membrane</keyword>
<gene>
    <name evidence="10" type="ORF">ACFPTO_03590</name>
</gene>
<evidence type="ECO:0000259" key="9">
    <source>
        <dbReference type="Pfam" id="PF00361"/>
    </source>
</evidence>
<feature type="transmembrane region" description="Helical" evidence="8">
    <location>
        <begin position="121"/>
        <end position="138"/>
    </location>
</feature>
<keyword evidence="5" id="KW-0560">Oxidoreductase</keyword>